<dbReference type="EMBL" id="JAIWQS010000010">
    <property type="protein sequence ID" value="KAJ8752061.1"/>
    <property type="molecule type" value="Genomic_DNA"/>
</dbReference>
<dbReference type="PANTHER" id="PTHR31741">
    <property type="entry name" value="OS02G0726500 PROTEIN-RELATED"/>
    <property type="match status" value="1"/>
</dbReference>
<reference evidence="15 16" key="1">
    <citation type="submission" date="2021-09" db="EMBL/GenBank/DDBJ databases">
        <title>Genomic insights and catalytic innovation underlie evolution of tropane alkaloids biosynthesis.</title>
        <authorList>
            <person name="Wang Y.-J."/>
            <person name="Tian T."/>
            <person name="Huang J.-P."/>
            <person name="Huang S.-X."/>
        </authorList>
    </citation>
    <scope>NUCLEOTIDE SEQUENCE [LARGE SCALE GENOMIC DNA]</scope>
    <source>
        <strain evidence="15">KIB-2018</strain>
        <tissue evidence="15">Leaf</tissue>
    </source>
</reference>
<comment type="caution">
    <text evidence="15">The sequence shown here is derived from an EMBL/GenBank/DDBJ whole genome shotgun (WGS) entry which is preliminary data.</text>
</comment>
<keyword evidence="10" id="KW-0325">Glycoprotein</keyword>
<evidence type="ECO:0000256" key="1">
    <source>
        <dbReference type="ARBA" id="ARBA00004606"/>
    </source>
</evidence>
<accession>A0AAV8SIG3</accession>
<evidence type="ECO:0000256" key="6">
    <source>
        <dbReference type="ARBA" id="ARBA00022692"/>
    </source>
</evidence>
<evidence type="ECO:0000256" key="11">
    <source>
        <dbReference type="ARBA" id="ARBA00023253"/>
    </source>
</evidence>
<feature type="transmembrane region" description="Helical" evidence="14">
    <location>
        <begin position="53"/>
        <end position="75"/>
    </location>
</feature>
<name>A0AAV8SIG3_9ROSI</name>
<evidence type="ECO:0000256" key="10">
    <source>
        <dbReference type="ARBA" id="ARBA00023180"/>
    </source>
</evidence>
<keyword evidence="12" id="KW-0119">Carbohydrate metabolism</keyword>
<dbReference type="GO" id="GO:0005737">
    <property type="term" value="C:cytoplasm"/>
    <property type="evidence" value="ECO:0007669"/>
    <property type="project" value="TreeGrafter"/>
</dbReference>
<gene>
    <name evidence="15" type="ORF">K2173_001088</name>
</gene>
<dbReference type="PANTHER" id="PTHR31741:SF63">
    <property type="entry name" value="O-FUCOSYLTRANSFERASE 37"/>
    <property type="match status" value="1"/>
</dbReference>
<dbReference type="InterPro" id="IPR019378">
    <property type="entry name" value="GDP-Fuc_O-FucTrfase"/>
</dbReference>
<evidence type="ECO:0000256" key="5">
    <source>
        <dbReference type="ARBA" id="ARBA00022679"/>
    </source>
</evidence>
<evidence type="ECO:0000256" key="12">
    <source>
        <dbReference type="ARBA" id="ARBA00023277"/>
    </source>
</evidence>
<keyword evidence="16" id="KW-1185">Reference proteome</keyword>
<keyword evidence="9 14" id="KW-0472">Membrane</keyword>
<dbReference type="GO" id="GO:0016757">
    <property type="term" value="F:glycosyltransferase activity"/>
    <property type="evidence" value="ECO:0007669"/>
    <property type="project" value="UniProtKB-KW"/>
</dbReference>
<dbReference type="CDD" id="cd11299">
    <property type="entry name" value="O-FucT_plant"/>
    <property type="match status" value="1"/>
</dbReference>
<comment type="pathway">
    <text evidence="2">Glycan metabolism.</text>
</comment>
<dbReference type="AlphaFoldDB" id="A0AAV8SIG3"/>
<dbReference type="PIRSF" id="PIRSF009360">
    <property type="entry name" value="UCP009360"/>
    <property type="match status" value="1"/>
</dbReference>
<keyword evidence="5" id="KW-0808">Transferase</keyword>
<dbReference type="GO" id="GO:0006004">
    <property type="term" value="P:fucose metabolic process"/>
    <property type="evidence" value="ECO:0007669"/>
    <property type="project" value="UniProtKB-KW"/>
</dbReference>
<evidence type="ECO:0000256" key="4">
    <source>
        <dbReference type="ARBA" id="ARBA00022676"/>
    </source>
</evidence>
<keyword evidence="8 14" id="KW-1133">Transmembrane helix</keyword>
<evidence type="ECO:0000313" key="16">
    <source>
        <dbReference type="Proteomes" id="UP001159364"/>
    </source>
</evidence>
<keyword evidence="7" id="KW-0735">Signal-anchor</keyword>
<comment type="subcellular location">
    <subcellularLocation>
        <location evidence="1">Membrane</location>
        <topology evidence="1">Single-pass type II membrane protein</topology>
    </subcellularLocation>
</comment>
<evidence type="ECO:0000256" key="8">
    <source>
        <dbReference type="ARBA" id="ARBA00022989"/>
    </source>
</evidence>
<evidence type="ECO:0000313" key="15">
    <source>
        <dbReference type="EMBL" id="KAJ8752061.1"/>
    </source>
</evidence>
<dbReference type="InterPro" id="IPR024709">
    <property type="entry name" value="FucosylTrfase_pln"/>
</dbReference>
<comment type="similarity">
    <text evidence="3">Belongs to the glycosyltransferase GT106 family.</text>
</comment>
<evidence type="ECO:0000256" key="2">
    <source>
        <dbReference type="ARBA" id="ARBA00004881"/>
    </source>
</evidence>
<dbReference type="GO" id="GO:0016020">
    <property type="term" value="C:membrane"/>
    <property type="evidence" value="ECO:0007669"/>
    <property type="project" value="UniProtKB-SubCell"/>
</dbReference>
<protein>
    <recommendedName>
        <fullName evidence="13">O-fucosyltransferase family protein</fullName>
    </recommendedName>
</protein>
<evidence type="ECO:0000256" key="9">
    <source>
        <dbReference type="ARBA" id="ARBA00023136"/>
    </source>
</evidence>
<evidence type="ECO:0000256" key="13">
    <source>
        <dbReference type="ARBA" id="ARBA00030350"/>
    </source>
</evidence>
<evidence type="ECO:0000256" key="7">
    <source>
        <dbReference type="ARBA" id="ARBA00022968"/>
    </source>
</evidence>
<keyword evidence="6 14" id="KW-0812">Transmembrane</keyword>
<sequence length="566" mass="62997">MARLRNIKSPLTSRTPSPSFNLGSASFLASFLLSPKNSPRSHSKLVTLPPATLFLLFLTLLVSFTFLGFFILSFIPFSQDSIPCSLLSPSSSLSSSSVSTSRLLFASLSSAVSSRVEDGGSGLVNSLMVPLPIQAVTGNVSKEEEEFWRQPDGQGYKPCLDFSIEYRKASATISKEKRRFLVVVVSGGLNQQRNQIIDAVVIARILGAALVVPVLQVNLIWGDESEFADIFDVEHFRRTLKSDVRIVSSLPSTHLMSRQTIESQIPRDISPLWLRTKYSRLLNDEGLLVLKGLDSKLSKNLPSDLQKLRCKVAFHALRFTAPIEAFGNRIARRMWVEGPYIALHLRLEKDVWVRSGCLTGLGPEYDRIINQIREAQPEYLTGRLNMSHHHRRLAGLCPLNALEISRLLKAMGAPSTARIYIAGGEPFGGTQALKPLMEEFQALVTREMLVREGELLPYLNSSSALAALDYIVSLNSNVFVPSHGGNMDRLMQGHRAYLGHRKYITPNKRAMSPLFEDSSISDAELGSLLRMLHNKSSTQPRTRKRNKDVTSYPVPECMCKNIKPIF</sequence>
<keyword evidence="4" id="KW-0328">Glycosyltransferase</keyword>
<dbReference type="Pfam" id="PF10250">
    <property type="entry name" value="O-FucT"/>
    <property type="match status" value="1"/>
</dbReference>
<dbReference type="Proteomes" id="UP001159364">
    <property type="component" value="Linkage Group LG10"/>
</dbReference>
<evidence type="ECO:0000256" key="14">
    <source>
        <dbReference type="SAM" id="Phobius"/>
    </source>
</evidence>
<evidence type="ECO:0000256" key="3">
    <source>
        <dbReference type="ARBA" id="ARBA00007737"/>
    </source>
</evidence>
<keyword evidence="11" id="KW-0294">Fucose metabolism</keyword>
<organism evidence="15 16">
    <name type="scientific">Erythroxylum novogranatense</name>
    <dbReference type="NCBI Taxonomy" id="1862640"/>
    <lineage>
        <taxon>Eukaryota</taxon>
        <taxon>Viridiplantae</taxon>
        <taxon>Streptophyta</taxon>
        <taxon>Embryophyta</taxon>
        <taxon>Tracheophyta</taxon>
        <taxon>Spermatophyta</taxon>
        <taxon>Magnoliopsida</taxon>
        <taxon>eudicotyledons</taxon>
        <taxon>Gunneridae</taxon>
        <taxon>Pentapetalae</taxon>
        <taxon>rosids</taxon>
        <taxon>fabids</taxon>
        <taxon>Malpighiales</taxon>
        <taxon>Erythroxylaceae</taxon>
        <taxon>Erythroxylum</taxon>
    </lineage>
</organism>
<proteinExistence type="inferred from homology"/>